<comment type="similarity">
    <text evidence="2">Belongs to the auxin efflux carrier (TC 2.A.69) family.</text>
</comment>
<proteinExistence type="inferred from homology"/>
<dbReference type="Gene3D" id="1.20.1530.20">
    <property type="match status" value="1"/>
</dbReference>
<evidence type="ECO:0000256" key="1">
    <source>
        <dbReference type="ARBA" id="ARBA00004651"/>
    </source>
</evidence>
<evidence type="ECO:0000256" key="4">
    <source>
        <dbReference type="ARBA" id="ARBA00022475"/>
    </source>
</evidence>
<keyword evidence="6 8" id="KW-1133">Transmembrane helix</keyword>
<reference evidence="9" key="1">
    <citation type="submission" date="2020-10" db="EMBL/GenBank/DDBJ databases">
        <authorList>
            <person name="Gilroy R."/>
        </authorList>
    </citation>
    <scope>NUCLEOTIDE SEQUENCE</scope>
    <source>
        <strain evidence="9">ChiSxjej2B14-8506</strain>
    </source>
</reference>
<gene>
    <name evidence="9" type="ORF">IAC59_08870</name>
</gene>
<dbReference type="AlphaFoldDB" id="A0A9D1LSM3"/>
<organism evidence="9 10">
    <name type="scientific">Candidatus Fimadaptatus faecigallinarum</name>
    <dbReference type="NCBI Taxonomy" id="2840814"/>
    <lineage>
        <taxon>Bacteria</taxon>
        <taxon>Bacillati</taxon>
        <taxon>Bacillota</taxon>
        <taxon>Clostridia</taxon>
        <taxon>Eubacteriales</taxon>
        <taxon>Candidatus Fimadaptatus</taxon>
    </lineage>
</organism>
<feature type="transmembrane region" description="Helical" evidence="8">
    <location>
        <begin position="222"/>
        <end position="244"/>
    </location>
</feature>
<feature type="transmembrane region" description="Helical" evidence="8">
    <location>
        <begin position="127"/>
        <end position="149"/>
    </location>
</feature>
<dbReference type="Proteomes" id="UP000824123">
    <property type="component" value="Unassembled WGS sequence"/>
</dbReference>
<reference evidence="9" key="2">
    <citation type="journal article" date="2021" name="PeerJ">
        <title>Extensive microbial diversity within the chicken gut microbiome revealed by metagenomics and culture.</title>
        <authorList>
            <person name="Gilroy R."/>
            <person name="Ravi A."/>
            <person name="Getino M."/>
            <person name="Pursley I."/>
            <person name="Horton D.L."/>
            <person name="Alikhan N.F."/>
            <person name="Baker D."/>
            <person name="Gharbi K."/>
            <person name="Hall N."/>
            <person name="Watson M."/>
            <person name="Adriaenssens E.M."/>
            <person name="Foster-Nyarko E."/>
            <person name="Jarju S."/>
            <person name="Secka A."/>
            <person name="Antonio M."/>
            <person name="Oren A."/>
            <person name="Chaudhuri R.R."/>
            <person name="La Ragione R."/>
            <person name="Hildebrand F."/>
            <person name="Pallen M.J."/>
        </authorList>
    </citation>
    <scope>NUCLEOTIDE SEQUENCE</scope>
    <source>
        <strain evidence="9">ChiSxjej2B14-8506</strain>
    </source>
</reference>
<evidence type="ECO:0000256" key="8">
    <source>
        <dbReference type="SAM" id="Phobius"/>
    </source>
</evidence>
<evidence type="ECO:0000313" key="10">
    <source>
        <dbReference type="Proteomes" id="UP000824123"/>
    </source>
</evidence>
<feature type="transmembrane region" description="Helical" evidence="8">
    <location>
        <begin position="6"/>
        <end position="25"/>
    </location>
</feature>
<keyword evidence="7 8" id="KW-0472">Membrane</keyword>
<dbReference type="EMBL" id="DVNK01000052">
    <property type="protein sequence ID" value="HIU47350.1"/>
    <property type="molecule type" value="Genomic_DNA"/>
</dbReference>
<keyword evidence="5 8" id="KW-0812">Transmembrane</keyword>
<dbReference type="PANTHER" id="PTHR36838:SF1">
    <property type="entry name" value="SLR1864 PROTEIN"/>
    <property type="match status" value="1"/>
</dbReference>
<dbReference type="PANTHER" id="PTHR36838">
    <property type="entry name" value="AUXIN EFFLUX CARRIER FAMILY PROTEIN"/>
    <property type="match status" value="1"/>
</dbReference>
<dbReference type="Pfam" id="PF03547">
    <property type="entry name" value="Mem_trans"/>
    <property type="match status" value="2"/>
</dbReference>
<feature type="transmembrane region" description="Helical" evidence="8">
    <location>
        <begin position="161"/>
        <end position="182"/>
    </location>
</feature>
<evidence type="ECO:0000256" key="7">
    <source>
        <dbReference type="ARBA" id="ARBA00023136"/>
    </source>
</evidence>
<comment type="subcellular location">
    <subcellularLocation>
        <location evidence="1">Cell membrane</location>
        <topology evidence="1">Multi-pass membrane protein</topology>
    </subcellularLocation>
</comment>
<feature type="transmembrane region" description="Helical" evidence="8">
    <location>
        <begin position="100"/>
        <end position="121"/>
    </location>
</feature>
<sequence>MDVLQRMINTQTLMFIYMICGVVLRRIGIINAQSRGSFVKLLTNLLLPCMILDSFNKPLDMDELKGAALVMCVSGAMCFLGYVVGKLIWRGKAADRQGTLLFGTMFSNAGNAGTPIVSMVFGESGVVYASFFMIPVRILLWTMGVSLYVRGSRREKFTKVLLNPCVVVVFLGVALMLMPFTLDGVAATAIRSIGDMTGPLAMMIIGASLAEQNARELLDLDVLLVSLMRLVVMPLIALAALRLAGVDETLVQVTVILLAMPVAYTTAILAERYNANYHFASKCVCLSTLLSLVTVPLMCLVL</sequence>
<name>A0A9D1LSM3_9FIRM</name>
<dbReference type="InterPro" id="IPR038770">
    <property type="entry name" value="Na+/solute_symporter_sf"/>
</dbReference>
<dbReference type="GO" id="GO:0055085">
    <property type="term" value="P:transmembrane transport"/>
    <property type="evidence" value="ECO:0007669"/>
    <property type="project" value="InterPro"/>
</dbReference>
<evidence type="ECO:0000313" key="9">
    <source>
        <dbReference type="EMBL" id="HIU47350.1"/>
    </source>
</evidence>
<accession>A0A9D1LSM3</accession>
<feature type="transmembrane region" description="Helical" evidence="8">
    <location>
        <begin position="250"/>
        <end position="270"/>
    </location>
</feature>
<evidence type="ECO:0000256" key="5">
    <source>
        <dbReference type="ARBA" id="ARBA00022692"/>
    </source>
</evidence>
<feature type="transmembrane region" description="Helical" evidence="8">
    <location>
        <begin position="67"/>
        <end position="88"/>
    </location>
</feature>
<protein>
    <submittedName>
        <fullName evidence="9">AEC family transporter</fullName>
    </submittedName>
</protein>
<keyword evidence="3" id="KW-0813">Transport</keyword>
<feature type="transmembrane region" description="Helical" evidence="8">
    <location>
        <begin position="188"/>
        <end position="210"/>
    </location>
</feature>
<evidence type="ECO:0000256" key="3">
    <source>
        <dbReference type="ARBA" id="ARBA00022448"/>
    </source>
</evidence>
<evidence type="ECO:0000256" key="2">
    <source>
        <dbReference type="ARBA" id="ARBA00010145"/>
    </source>
</evidence>
<keyword evidence="4" id="KW-1003">Cell membrane</keyword>
<feature type="transmembrane region" description="Helical" evidence="8">
    <location>
        <begin position="279"/>
        <end position="298"/>
    </location>
</feature>
<dbReference type="InterPro" id="IPR004776">
    <property type="entry name" value="Mem_transp_PIN-like"/>
</dbReference>
<evidence type="ECO:0000256" key="6">
    <source>
        <dbReference type="ARBA" id="ARBA00022989"/>
    </source>
</evidence>
<dbReference type="GO" id="GO:0005886">
    <property type="term" value="C:plasma membrane"/>
    <property type="evidence" value="ECO:0007669"/>
    <property type="project" value="UniProtKB-SubCell"/>
</dbReference>
<comment type="caution">
    <text evidence="9">The sequence shown here is derived from an EMBL/GenBank/DDBJ whole genome shotgun (WGS) entry which is preliminary data.</text>
</comment>